<organism evidence="2 3">
    <name type="scientific">Bacillus salitolerans</name>
    <dbReference type="NCBI Taxonomy" id="1437434"/>
    <lineage>
        <taxon>Bacteria</taxon>
        <taxon>Bacillati</taxon>
        <taxon>Bacillota</taxon>
        <taxon>Bacilli</taxon>
        <taxon>Bacillales</taxon>
        <taxon>Bacillaceae</taxon>
        <taxon>Bacillus</taxon>
    </lineage>
</organism>
<feature type="region of interest" description="Disordered" evidence="1">
    <location>
        <begin position="65"/>
        <end position="86"/>
    </location>
</feature>
<proteinExistence type="predicted"/>
<dbReference type="RefSeq" id="WP_377926190.1">
    <property type="nucleotide sequence ID" value="NZ_JBHUEM010000001.1"/>
</dbReference>
<evidence type="ECO:0000256" key="1">
    <source>
        <dbReference type="SAM" id="MobiDB-lite"/>
    </source>
</evidence>
<accession>A0ABW4LMB4</accession>
<gene>
    <name evidence="2" type="ORF">ACFSCX_00870</name>
</gene>
<sequence length="86" mass="10020">MDIPLQRILKKIEHEIQLSLKESNQHQIRDHLLSIRTLCNIVLEQPIEKSEEMITTSKAITPMFTKKKEPVETEDEDGNGESLFDF</sequence>
<protein>
    <submittedName>
        <fullName evidence="2">YwdI family protein</fullName>
    </submittedName>
</protein>
<name>A0ABW4LMB4_9BACI</name>
<evidence type="ECO:0000313" key="3">
    <source>
        <dbReference type="Proteomes" id="UP001597214"/>
    </source>
</evidence>
<dbReference type="Proteomes" id="UP001597214">
    <property type="component" value="Unassembled WGS sequence"/>
</dbReference>
<dbReference type="InterPro" id="IPR035218">
    <property type="entry name" value="DUF5327"/>
</dbReference>
<dbReference type="EMBL" id="JBHUEM010000001">
    <property type="protein sequence ID" value="MFD1735103.1"/>
    <property type="molecule type" value="Genomic_DNA"/>
</dbReference>
<keyword evidence="3" id="KW-1185">Reference proteome</keyword>
<evidence type="ECO:0000313" key="2">
    <source>
        <dbReference type="EMBL" id="MFD1735103.1"/>
    </source>
</evidence>
<dbReference type="Pfam" id="PF17261">
    <property type="entry name" value="DUF5327"/>
    <property type="match status" value="1"/>
</dbReference>
<comment type="caution">
    <text evidence="2">The sequence shown here is derived from an EMBL/GenBank/DDBJ whole genome shotgun (WGS) entry which is preliminary data.</text>
</comment>
<reference evidence="3" key="1">
    <citation type="journal article" date="2019" name="Int. J. Syst. Evol. Microbiol.">
        <title>The Global Catalogue of Microorganisms (GCM) 10K type strain sequencing project: providing services to taxonomists for standard genome sequencing and annotation.</title>
        <authorList>
            <consortium name="The Broad Institute Genomics Platform"/>
            <consortium name="The Broad Institute Genome Sequencing Center for Infectious Disease"/>
            <person name="Wu L."/>
            <person name="Ma J."/>
        </authorList>
    </citation>
    <scope>NUCLEOTIDE SEQUENCE [LARGE SCALE GENOMIC DNA]</scope>
    <source>
        <strain evidence="3">CCUG 49339</strain>
    </source>
</reference>